<evidence type="ECO:0000259" key="2">
    <source>
        <dbReference type="SMART" id="SM00645"/>
    </source>
</evidence>
<protein>
    <submittedName>
        <fullName evidence="3">Cysteine proteinase</fullName>
    </submittedName>
</protein>
<dbReference type="Proteomes" id="UP000748531">
    <property type="component" value="Unassembled WGS sequence"/>
</dbReference>
<evidence type="ECO:0000313" key="3">
    <source>
        <dbReference type="EMBL" id="KAF5396609.1"/>
    </source>
</evidence>
<dbReference type="InterPro" id="IPR039417">
    <property type="entry name" value="Peptidase_C1A_papain-like"/>
</dbReference>
<accession>A0A8J4WE09</accession>
<dbReference type="SMART" id="SM00645">
    <property type="entry name" value="Pept_C1"/>
    <property type="match status" value="1"/>
</dbReference>
<dbReference type="InterPro" id="IPR013128">
    <property type="entry name" value="Peptidase_C1A"/>
</dbReference>
<reference evidence="3" key="1">
    <citation type="submission" date="2019-05" db="EMBL/GenBank/DDBJ databases">
        <title>Annotation for the trematode Paragonimus heterotremus.</title>
        <authorList>
            <person name="Choi Y.-J."/>
        </authorList>
    </citation>
    <scope>NUCLEOTIDE SEQUENCE</scope>
    <source>
        <strain evidence="3">LC</strain>
    </source>
</reference>
<dbReference type="Pfam" id="PF00112">
    <property type="entry name" value="Peptidase_C1"/>
    <property type="match status" value="1"/>
</dbReference>
<evidence type="ECO:0000256" key="1">
    <source>
        <dbReference type="ARBA" id="ARBA00008455"/>
    </source>
</evidence>
<name>A0A8J4WE09_9TREM</name>
<comment type="similarity">
    <text evidence="1">Belongs to the peptidase C1 family.</text>
</comment>
<dbReference type="Gene3D" id="3.90.70.10">
    <property type="entry name" value="Cysteine proteinases"/>
    <property type="match status" value="1"/>
</dbReference>
<evidence type="ECO:0000313" key="4">
    <source>
        <dbReference type="Proteomes" id="UP000748531"/>
    </source>
</evidence>
<dbReference type="AlphaFoldDB" id="A0A8J4WE09"/>
<gene>
    <name evidence="3" type="ORF">PHET_08736</name>
</gene>
<keyword evidence="4" id="KW-1185">Reference proteome</keyword>
<dbReference type="InterPro" id="IPR038765">
    <property type="entry name" value="Papain-like_cys_pep_sf"/>
</dbReference>
<dbReference type="EMBL" id="LUCH01007760">
    <property type="protein sequence ID" value="KAF5396609.1"/>
    <property type="molecule type" value="Genomic_DNA"/>
</dbReference>
<dbReference type="InterPro" id="IPR000668">
    <property type="entry name" value="Peptidase_C1A_C"/>
</dbReference>
<sequence length="171" mass="19029">MGGLEAQRDYPYVGWDQTCRMDRSKLLAKIDGSIVLEQNEQKQAAWLAEHGPTSSALNANYLQFYQYGISHPSRSQCPPEGVNHAVLSVGYGTEGGVPYWIIKNSWGARWGENVSISQLIMATSDSTGEMELVESRRLSRLQSFVNGNALRSNKCHFVISIRNKASSAQQF</sequence>
<feature type="domain" description="Peptidase C1A papain C-terminal" evidence="2">
    <location>
        <begin position="1"/>
        <end position="126"/>
    </location>
</feature>
<proteinExistence type="inferred from homology"/>
<dbReference type="OrthoDB" id="387093at2759"/>
<dbReference type="GO" id="GO:0008234">
    <property type="term" value="F:cysteine-type peptidase activity"/>
    <property type="evidence" value="ECO:0007669"/>
    <property type="project" value="InterPro"/>
</dbReference>
<dbReference type="SUPFAM" id="SSF54001">
    <property type="entry name" value="Cysteine proteinases"/>
    <property type="match status" value="1"/>
</dbReference>
<dbReference type="CDD" id="cd02248">
    <property type="entry name" value="Peptidase_C1A"/>
    <property type="match status" value="1"/>
</dbReference>
<comment type="caution">
    <text evidence="3">The sequence shown here is derived from an EMBL/GenBank/DDBJ whole genome shotgun (WGS) entry which is preliminary data.</text>
</comment>
<dbReference type="PANTHER" id="PTHR12411">
    <property type="entry name" value="CYSTEINE PROTEASE FAMILY C1-RELATED"/>
    <property type="match status" value="1"/>
</dbReference>
<dbReference type="GO" id="GO:0006508">
    <property type="term" value="P:proteolysis"/>
    <property type="evidence" value="ECO:0007669"/>
    <property type="project" value="InterPro"/>
</dbReference>
<organism evidence="3 4">
    <name type="scientific">Paragonimus heterotremus</name>
    <dbReference type="NCBI Taxonomy" id="100268"/>
    <lineage>
        <taxon>Eukaryota</taxon>
        <taxon>Metazoa</taxon>
        <taxon>Spiralia</taxon>
        <taxon>Lophotrochozoa</taxon>
        <taxon>Platyhelminthes</taxon>
        <taxon>Trematoda</taxon>
        <taxon>Digenea</taxon>
        <taxon>Plagiorchiida</taxon>
        <taxon>Troglotremata</taxon>
        <taxon>Troglotrematidae</taxon>
        <taxon>Paragonimus</taxon>
    </lineage>
</organism>